<name>A0ABD6E9W6_9BILA</name>
<reference evidence="2 3" key="1">
    <citation type="submission" date="2024-08" db="EMBL/GenBank/DDBJ databases">
        <title>Gnathostoma spinigerum genome.</title>
        <authorList>
            <person name="Gonzalez-Bertolin B."/>
            <person name="Monzon S."/>
            <person name="Zaballos A."/>
            <person name="Jimenez P."/>
            <person name="Dekumyoy P."/>
            <person name="Varona S."/>
            <person name="Cuesta I."/>
            <person name="Sumanam S."/>
            <person name="Adisakwattana P."/>
            <person name="Gasser R.B."/>
            <person name="Hernandez-Gonzalez A."/>
            <person name="Young N.D."/>
            <person name="Perteguer M.J."/>
        </authorList>
    </citation>
    <scope>NUCLEOTIDE SEQUENCE [LARGE SCALE GENOMIC DNA]</scope>
    <source>
        <strain evidence="2">AL3</strain>
        <tissue evidence="2">Liver</tissue>
    </source>
</reference>
<evidence type="ECO:0000313" key="3">
    <source>
        <dbReference type="Proteomes" id="UP001608902"/>
    </source>
</evidence>
<comment type="caution">
    <text evidence="2">The sequence shown here is derived from an EMBL/GenBank/DDBJ whole genome shotgun (WGS) entry which is preliminary data.</text>
</comment>
<gene>
    <name evidence="2" type="ORF">AB6A40_000858</name>
</gene>
<feature type="compositionally biased region" description="Polar residues" evidence="1">
    <location>
        <begin position="153"/>
        <end position="167"/>
    </location>
</feature>
<protein>
    <submittedName>
        <fullName evidence="2">Uncharacterized protein</fullName>
    </submittedName>
</protein>
<dbReference type="AlphaFoldDB" id="A0ABD6E9W6"/>
<evidence type="ECO:0000256" key="1">
    <source>
        <dbReference type="SAM" id="MobiDB-lite"/>
    </source>
</evidence>
<sequence length="202" mass="22734">MADTMIIPSYSSDDVEHVKRAISLPHLFSTSIRGKRRSNSQDLLLEERTDKQVIGLKRTGRSDVCRCETEIQNMIFDVEFDTTTNRIKANIDDITLPDYRKYSLFVADDPEDLTPLTTDQRNYVNRCLCCTADGYNKDVILTESDGGQRSGKNETSSSNPGRSSICESESAHEKLSGARKNAMAHYSGLHTDSLRLERMVNC</sequence>
<feature type="region of interest" description="Disordered" evidence="1">
    <location>
        <begin position="141"/>
        <end position="171"/>
    </location>
</feature>
<accession>A0ABD6E9W6</accession>
<keyword evidence="3" id="KW-1185">Reference proteome</keyword>
<dbReference type="Proteomes" id="UP001608902">
    <property type="component" value="Unassembled WGS sequence"/>
</dbReference>
<evidence type="ECO:0000313" key="2">
    <source>
        <dbReference type="EMBL" id="MFH4974149.1"/>
    </source>
</evidence>
<proteinExistence type="predicted"/>
<organism evidence="2 3">
    <name type="scientific">Gnathostoma spinigerum</name>
    <dbReference type="NCBI Taxonomy" id="75299"/>
    <lineage>
        <taxon>Eukaryota</taxon>
        <taxon>Metazoa</taxon>
        <taxon>Ecdysozoa</taxon>
        <taxon>Nematoda</taxon>
        <taxon>Chromadorea</taxon>
        <taxon>Rhabditida</taxon>
        <taxon>Spirurina</taxon>
        <taxon>Gnathostomatomorpha</taxon>
        <taxon>Gnathostomatoidea</taxon>
        <taxon>Gnathostomatidae</taxon>
        <taxon>Gnathostoma</taxon>
    </lineage>
</organism>
<dbReference type="EMBL" id="JBGFUD010000275">
    <property type="protein sequence ID" value="MFH4974149.1"/>
    <property type="molecule type" value="Genomic_DNA"/>
</dbReference>